<feature type="region of interest" description="Disordered" evidence="2">
    <location>
        <begin position="1"/>
        <end position="33"/>
    </location>
</feature>
<evidence type="ECO:0000313" key="3">
    <source>
        <dbReference type="EMBL" id="KKO01563.1"/>
    </source>
</evidence>
<dbReference type="EMBL" id="LAZR01000034">
    <property type="protein sequence ID" value="KKO01563.1"/>
    <property type="molecule type" value="Genomic_DNA"/>
</dbReference>
<feature type="coiled-coil region" evidence="1">
    <location>
        <begin position="70"/>
        <end position="97"/>
    </location>
</feature>
<gene>
    <name evidence="3" type="ORF">LCGC14_0113670</name>
</gene>
<organism evidence="3">
    <name type="scientific">marine sediment metagenome</name>
    <dbReference type="NCBI Taxonomy" id="412755"/>
    <lineage>
        <taxon>unclassified sequences</taxon>
        <taxon>metagenomes</taxon>
        <taxon>ecological metagenomes</taxon>
    </lineage>
</organism>
<evidence type="ECO:0000256" key="2">
    <source>
        <dbReference type="SAM" id="MobiDB-lite"/>
    </source>
</evidence>
<feature type="compositionally biased region" description="Low complexity" evidence="2">
    <location>
        <begin position="10"/>
        <end position="23"/>
    </location>
</feature>
<reference evidence="3" key="1">
    <citation type="journal article" date="2015" name="Nature">
        <title>Complex archaea that bridge the gap between prokaryotes and eukaryotes.</title>
        <authorList>
            <person name="Spang A."/>
            <person name="Saw J.H."/>
            <person name="Jorgensen S.L."/>
            <person name="Zaremba-Niedzwiedzka K."/>
            <person name="Martijn J."/>
            <person name="Lind A.E."/>
            <person name="van Eijk R."/>
            <person name="Schleper C."/>
            <person name="Guy L."/>
            <person name="Ettema T.J."/>
        </authorList>
    </citation>
    <scope>NUCLEOTIDE SEQUENCE</scope>
</reference>
<proteinExistence type="predicted"/>
<accession>A0A0F9VNT0</accession>
<dbReference type="AlphaFoldDB" id="A0A0F9VNT0"/>
<evidence type="ECO:0008006" key="4">
    <source>
        <dbReference type="Google" id="ProtNLM"/>
    </source>
</evidence>
<name>A0A0F9VNT0_9ZZZZ</name>
<sequence length="148" mass="15559">MRIDSTPTLVTSTSPAAAPVAAPEGQQEQAKSVRELGQGIKVTLSEQAQARAAGSNKDQAVADSDLPDTIKSLIEHIRELKAQIAEKQAELAALQRAAADPEQVKQVQQQLSSLTSALTTAYASLATALDDNSLSDDQKMAALNMSMS</sequence>
<protein>
    <recommendedName>
        <fullName evidence="4">Chemotaxis protein</fullName>
    </recommendedName>
</protein>
<comment type="caution">
    <text evidence="3">The sequence shown here is derived from an EMBL/GenBank/DDBJ whole genome shotgun (WGS) entry which is preliminary data.</text>
</comment>
<keyword evidence="1" id="KW-0175">Coiled coil</keyword>
<evidence type="ECO:0000256" key="1">
    <source>
        <dbReference type="SAM" id="Coils"/>
    </source>
</evidence>